<protein>
    <submittedName>
        <fullName evidence="4">Zinc finger protein 853-like</fullName>
    </submittedName>
</protein>
<dbReference type="Proteomes" id="UP000087766">
    <property type="component" value="Unplaced"/>
</dbReference>
<proteinExistence type="predicted"/>
<name>A0A3Q0EN53_VIGRR</name>
<feature type="region of interest" description="Disordered" evidence="2">
    <location>
        <begin position="49"/>
        <end position="73"/>
    </location>
</feature>
<reference evidence="4" key="1">
    <citation type="submission" date="2025-08" db="UniProtKB">
        <authorList>
            <consortium name="RefSeq"/>
        </authorList>
    </citation>
    <scope>IDENTIFICATION</scope>
    <source>
        <tissue evidence="4">Leaf</tissue>
    </source>
</reference>
<sequence length="188" mass="21977">MNTFTECFQAGIEDRWEKPVNSKKLSYLVSYVRKHRALEALSKEKAALLEEKAPDKEKAALSEEKAPEKEKATIPEEKTLIRKKNRKEWTIDMKSQFELAIESFGSTATPTTIMKAMNNPQVQLSQVQNRVKTRRKQEKKKPQLLEEQVQQHELLEEQMQQHELLEEQVQQQQLLEAQVQPQVQPEPE</sequence>
<dbReference type="RefSeq" id="XP_022631814.1">
    <property type="nucleotide sequence ID" value="XM_022776093.1"/>
</dbReference>
<dbReference type="KEGG" id="vra:111240652"/>
<evidence type="ECO:0000256" key="2">
    <source>
        <dbReference type="SAM" id="MobiDB-lite"/>
    </source>
</evidence>
<dbReference type="AlphaFoldDB" id="A0A3Q0EN53"/>
<dbReference type="Gene3D" id="1.10.10.60">
    <property type="entry name" value="Homeodomain-like"/>
    <property type="match status" value="1"/>
</dbReference>
<evidence type="ECO:0000256" key="1">
    <source>
        <dbReference type="SAM" id="Coils"/>
    </source>
</evidence>
<accession>A0A3Q0EN53</accession>
<evidence type="ECO:0000313" key="3">
    <source>
        <dbReference type="Proteomes" id="UP000087766"/>
    </source>
</evidence>
<keyword evidence="3" id="KW-1185">Reference proteome</keyword>
<keyword evidence="1" id="KW-0175">Coiled coil</keyword>
<dbReference type="GeneID" id="111240652"/>
<feature type="coiled-coil region" evidence="1">
    <location>
        <begin position="145"/>
        <end position="175"/>
    </location>
</feature>
<evidence type="ECO:0000313" key="4">
    <source>
        <dbReference type="RefSeq" id="XP_022631814.1"/>
    </source>
</evidence>
<feature type="region of interest" description="Disordered" evidence="2">
    <location>
        <begin position="124"/>
        <end position="145"/>
    </location>
</feature>
<gene>
    <name evidence="4" type="primary">LOC111240652</name>
</gene>
<organism evidence="3 4">
    <name type="scientific">Vigna radiata var. radiata</name>
    <name type="common">Mung bean</name>
    <name type="synonym">Phaseolus aureus</name>
    <dbReference type="NCBI Taxonomy" id="3916"/>
    <lineage>
        <taxon>Eukaryota</taxon>
        <taxon>Viridiplantae</taxon>
        <taxon>Streptophyta</taxon>
        <taxon>Embryophyta</taxon>
        <taxon>Tracheophyta</taxon>
        <taxon>Spermatophyta</taxon>
        <taxon>Magnoliopsida</taxon>
        <taxon>eudicotyledons</taxon>
        <taxon>Gunneridae</taxon>
        <taxon>Pentapetalae</taxon>
        <taxon>rosids</taxon>
        <taxon>fabids</taxon>
        <taxon>Fabales</taxon>
        <taxon>Fabaceae</taxon>
        <taxon>Papilionoideae</taxon>
        <taxon>50 kb inversion clade</taxon>
        <taxon>NPAAA clade</taxon>
        <taxon>indigoferoid/millettioid clade</taxon>
        <taxon>Phaseoleae</taxon>
        <taxon>Vigna</taxon>
    </lineage>
</organism>